<protein>
    <recommendedName>
        <fullName evidence="1">DUF7918 domain-containing protein</fullName>
    </recommendedName>
</protein>
<dbReference type="Proteomes" id="UP000054270">
    <property type="component" value="Unassembled WGS sequence"/>
</dbReference>
<dbReference type="OMA" id="NEVTCWI"/>
<dbReference type="PANTHER" id="PTHR36223:SF1">
    <property type="entry name" value="TRANSCRIPTION ELONGATION FACTOR EAF N-TERMINAL DOMAIN-CONTAINING PROTEIN"/>
    <property type="match status" value="1"/>
</dbReference>
<gene>
    <name evidence="2" type="ORF">HYPSUDRAFT_91526</name>
</gene>
<dbReference type="InterPro" id="IPR057678">
    <property type="entry name" value="DUF7918"/>
</dbReference>
<evidence type="ECO:0000313" key="3">
    <source>
        <dbReference type="Proteomes" id="UP000054270"/>
    </source>
</evidence>
<reference evidence="3" key="1">
    <citation type="submission" date="2014-04" db="EMBL/GenBank/DDBJ databases">
        <title>Evolutionary Origins and Diversification of the Mycorrhizal Mutualists.</title>
        <authorList>
            <consortium name="DOE Joint Genome Institute"/>
            <consortium name="Mycorrhizal Genomics Consortium"/>
            <person name="Kohler A."/>
            <person name="Kuo A."/>
            <person name="Nagy L.G."/>
            <person name="Floudas D."/>
            <person name="Copeland A."/>
            <person name="Barry K.W."/>
            <person name="Cichocki N."/>
            <person name="Veneault-Fourrey C."/>
            <person name="LaButti K."/>
            <person name="Lindquist E.A."/>
            <person name="Lipzen A."/>
            <person name="Lundell T."/>
            <person name="Morin E."/>
            <person name="Murat C."/>
            <person name="Riley R."/>
            <person name="Ohm R."/>
            <person name="Sun H."/>
            <person name="Tunlid A."/>
            <person name="Henrissat B."/>
            <person name="Grigoriev I.V."/>
            <person name="Hibbett D.S."/>
            <person name="Martin F."/>
        </authorList>
    </citation>
    <scope>NUCLEOTIDE SEQUENCE [LARGE SCALE GENOMIC DNA]</scope>
    <source>
        <strain evidence="3">FD-334 SS-4</strain>
    </source>
</reference>
<feature type="domain" description="DUF7918" evidence="1">
    <location>
        <begin position="12"/>
        <end position="218"/>
    </location>
</feature>
<proteinExistence type="predicted"/>
<dbReference type="Pfam" id="PF25534">
    <property type="entry name" value="DUF7918"/>
    <property type="match status" value="1"/>
</dbReference>
<dbReference type="AlphaFoldDB" id="A0A0D2KNA1"/>
<evidence type="ECO:0000313" key="2">
    <source>
        <dbReference type="EMBL" id="KJA16097.1"/>
    </source>
</evidence>
<dbReference type="STRING" id="945553.A0A0D2KNA1"/>
<keyword evidence="3" id="KW-1185">Reference proteome</keyword>
<dbReference type="PANTHER" id="PTHR36223">
    <property type="entry name" value="BETA-LACTAMASE-TYPE TRANSPEPTIDASE FOLD DOMAIN CONTAINING PROTEIN"/>
    <property type="match status" value="1"/>
</dbReference>
<accession>A0A0D2KNA1</accession>
<dbReference type="EMBL" id="KN817628">
    <property type="protein sequence ID" value="KJA16097.1"/>
    <property type="molecule type" value="Genomic_DNA"/>
</dbReference>
<organism evidence="2 3">
    <name type="scientific">Hypholoma sublateritium (strain FD-334 SS-4)</name>
    <dbReference type="NCBI Taxonomy" id="945553"/>
    <lineage>
        <taxon>Eukaryota</taxon>
        <taxon>Fungi</taxon>
        <taxon>Dikarya</taxon>
        <taxon>Basidiomycota</taxon>
        <taxon>Agaricomycotina</taxon>
        <taxon>Agaricomycetes</taxon>
        <taxon>Agaricomycetidae</taxon>
        <taxon>Agaricales</taxon>
        <taxon>Agaricineae</taxon>
        <taxon>Strophariaceae</taxon>
        <taxon>Hypholoma</taxon>
    </lineage>
</organism>
<name>A0A0D2KNA1_HYPSF</name>
<dbReference type="OrthoDB" id="3364132at2759"/>
<evidence type="ECO:0000259" key="1">
    <source>
        <dbReference type="Pfam" id="PF25534"/>
    </source>
</evidence>
<sequence>MSNIEKHLRFNGFEVWVSVEGRALTQYGEDYDESKNEVTCWIPSETNKKFSVNYQKVSVDRLGDNAKVTTFVDGSNINSWVLAGRAMYNKCTRSTVKDSGNVRRCLTFGTIELTDDDNYLDTSSQDVGEIKVVVHKVKVKSSEMKLSDISRPSGSLQLAKVHERSKKGHVHQIKYGDAVAPSMRVPYMHYKTKDYGTIATFIFRYRPLALLQANGVAPLTPAVPVDQAKVKVPDNARHMDIKIQMSDDEDDEIPEIILEKERTLIAELEQVRLAKRAARSKDKRPKKRVKSEMAHFIPGEIIDLTI</sequence>